<name>A0A380FED3_STAGA</name>
<keyword evidence="1" id="KW-0808">Transferase</keyword>
<dbReference type="EMBL" id="UHDK01000001">
    <property type="protein sequence ID" value="SUM31696.1"/>
    <property type="molecule type" value="Genomic_DNA"/>
</dbReference>
<proteinExistence type="predicted"/>
<dbReference type="EC" id="2.6.1.42" evidence="1"/>
<dbReference type="Proteomes" id="UP000255277">
    <property type="component" value="Unassembled WGS sequence"/>
</dbReference>
<accession>A0A380FED3</accession>
<evidence type="ECO:0000313" key="2">
    <source>
        <dbReference type="Proteomes" id="UP000255277"/>
    </source>
</evidence>
<dbReference type="Gene3D" id="3.20.10.10">
    <property type="entry name" value="D-amino Acid Aminotransferase, subunit A, domain 2"/>
    <property type="match status" value="1"/>
</dbReference>
<sequence length="39" mass="4541">MINNNETGEITQKLYENYIGIQSGKLDDPEGWRVVVPRY</sequence>
<evidence type="ECO:0000313" key="1">
    <source>
        <dbReference type="EMBL" id="SUM31696.1"/>
    </source>
</evidence>
<dbReference type="InterPro" id="IPR036038">
    <property type="entry name" value="Aminotransferase-like"/>
</dbReference>
<dbReference type="GO" id="GO:0004084">
    <property type="term" value="F:branched-chain-amino-acid transaminase activity"/>
    <property type="evidence" value="ECO:0007669"/>
    <property type="project" value="UniProtKB-EC"/>
</dbReference>
<dbReference type="SUPFAM" id="SSF56752">
    <property type="entry name" value="D-aminoacid aminotransferase-like PLP-dependent enzymes"/>
    <property type="match status" value="1"/>
</dbReference>
<gene>
    <name evidence="1" type="primary">ilvE_3</name>
    <name evidence="1" type="ORF">NCTC12195_01131</name>
</gene>
<keyword evidence="1" id="KW-0032">Aminotransferase</keyword>
<dbReference type="AlphaFoldDB" id="A0A380FED3"/>
<dbReference type="InterPro" id="IPR043132">
    <property type="entry name" value="BCAT-like_C"/>
</dbReference>
<protein>
    <submittedName>
        <fullName evidence="1">Branched-chain amino acid aminotransferase</fullName>
        <ecNumber evidence="1">2.6.1.42</ecNumber>
    </submittedName>
</protein>
<reference evidence="1 2" key="1">
    <citation type="submission" date="2018-06" db="EMBL/GenBank/DDBJ databases">
        <authorList>
            <consortium name="Pathogen Informatics"/>
            <person name="Doyle S."/>
        </authorList>
    </citation>
    <scope>NUCLEOTIDE SEQUENCE [LARGE SCALE GENOMIC DNA]</scope>
    <source>
        <strain evidence="1 2">NCTC12195</strain>
    </source>
</reference>
<organism evidence="1 2">
    <name type="scientific">Staphylococcus gallinarum</name>
    <dbReference type="NCBI Taxonomy" id="1293"/>
    <lineage>
        <taxon>Bacteria</taxon>
        <taxon>Bacillati</taxon>
        <taxon>Bacillota</taxon>
        <taxon>Bacilli</taxon>
        <taxon>Bacillales</taxon>
        <taxon>Staphylococcaceae</taxon>
        <taxon>Staphylococcus</taxon>
    </lineage>
</organism>